<feature type="transmembrane region" description="Helical" evidence="8">
    <location>
        <begin position="234"/>
        <end position="260"/>
    </location>
</feature>
<dbReference type="GO" id="GO:0005462">
    <property type="term" value="F:UDP-N-acetylglucosamine transmembrane transporter activity"/>
    <property type="evidence" value="ECO:0007669"/>
    <property type="project" value="TreeGrafter"/>
</dbReference>
<comment type="subcellular location">
    <subcellularLocation>
        <location evidence="1">Endomembrane system</location>
        <topology evidence="1">Multi-pass membrane protein</topology>
    </subcellularLocation>
</comment>
<keyword evidence="5 8" id="KW-0812">Transmembrane</keyword>
<comment type="caution">
    <text evidence="9">The sequence shown here is derived from an EMBL/GenBank/DDBJ whole genome shotgun (WGS) entry which is preliminary data.</text>
</comment>
<gene>
    <name evidence="9" type="ORF">QYM36_007005</name>
</gene>
<feature type="transmembrane region" description="Helical" evidence="8">
    <location>
        <begin position="121"/>
        <end position="140"/>
    </location>
</feature>
<evidence type="ECO:0000256" key="4">
    <source>
        <dbReference type="ARBA" id="ARBA00022597"/>
    </source>
</evidence>
<evidence type="ECO:0000256" key="2">
    <source>
        <dbReference type="ARBA" id="ARBA00010694"/>
    </source>
</evidence>
<feature type="transmembrane region" description="Helical" evidence="8">
    <location>
        <begin position="160"/>
        <end position="177"/>
    </location>
</feature>
<accession>A0AA88L2P4</accession>
<sequence length="327" mass="37060">MDLYVYLYIFLVFIGCCSNVIFLELLTKFDPGSGNVITFSQFVFISIIGFIGTMDYGRKKPAIPMRLYFKLVLMFFLVSVTNNYALNFNISMPLHMIFRAGSLMANMVMGIIYLNKKYSITQYLSVGMISIGIFLCTIASSQVEPNQIEETPLSKYTDLIWWIAGIFLLTFALFLSARMGIYQEVLYKEHGKHPYEALFFMHALPMPGFLLLMQDLKKHFGILADSEPVYIFDYGIPVMILFLVGNVITQYVCISSVFVLTTECTSLTVTLVLTLRKFVSLLLSIVYFGNAFTLTHWSGTGLVFTGTMLFSNVPGMIRDGISRKKVD</sequence>
<evidence type="ECO:0000256" key="6">
    <source>
        <dbReference type="ARBA" id="ARBA00022989"/>
    </source>
</evidence>
<keyword evidence="3" id="KW-0813">Transport</keyword>
<name>A0AA88L2P4_ARTSF</name>
<dbReference type="EMBL" id="JAVRJZ010000011">
    <property type="protein sequence ID" value="KAK2716713.1"/>
    <property type="molecule type" value="Genomic_DNA"/>
</dbReference>
<dbReference type="GO" id="GO:0005789">
    <property type="term" value="C:endoplasmic reticulum membrane"/>
    <property type="evidence" value="ECO:0007669"/>
    <property type="project" value="TreeGrafter"/>
</dbReference>
<feature type="transmembrane region" description="Helical" evidence="8">
    <location>
        <begin position="5"/>
        <end position="23"/>
    </location>
</feature>
<organism evidence="9 10">
    <name type="scientific">Artemia franciscana</name>
    <name type="common">Brine shrimp</name>
    <name type="synonym">Artemia sanfranciscana</name>
    <dbReference type="NCBI Taxonomy" id="6661"/>
    <lineage>
        <taxon>Eukaryota</taxon>
        <taxon>Metazoa</taxon>
        <taxon>Ecdysozoa</taxon>
        <taxon>Arthropoda</taxon>
        <taxon>Crustacea</taxon>
        <taxon>Branchiopoda</taxon>
        <taxon>Anostraca</taxon>
        <taxon>Artemiidae</taxon>
        <taxon>Artemia</taxon>
    </lineage>
</organism>
<dbReference type="PANTHER" id="PTHR10778">
    <property type="entry name" value="SOLUTE CARRIER FAMILY 35 MEMBER B"/>
    <property type="match status" value="1"/>
</dbReference>
<keyword evidence="6 8" id="KW-1133">Transmembrane helix</keyword>
<evidence type="ECO:0000256" key="7">
    <source>
        <dbReference type="ARBA" id="ARBA00023136"/>
    </source>
</evidence>
<evidence type="ECO:0000256" key="3">
    <source>
        <dbReference type="ARBA" id="ARBA00022448"/>
    </source>
</evidence>
<feature type="transmembrane region" description="Helical" evidence="8">
    <location>
        <begin position="35"/>
        <end position="55"/>
    </location>
</feature>
<feature type="transmembrane region" description="Helical" evidence="8">
    <location>
        <begin position="267"/>
        <end position="288"/>
    </location>
</feature>
<dbReference type="Proteomes" id="UP001187531">
    <property type="component" value="Unassembled WGS sequence"/>
</dbReference>
<dbReference type="GO" id="GO:0000139">
    <property type="term" value="C:Golgi membrane"/>
    <property type="evidence" value="ECO:0007669"/>
    <property type="project" value="TreeGrafter"/>
</dbReference>
<feature type="transmembrane region" description="Helical" evidence="8">
    <location>
        <begin position="67"/>
        <end position="86"/>
    </location>
</feature>
<feature type="transmembrane region" description="Helical" evidence="8">
    <location>
        <begin position="92"/>
        <end position="114"/>
    </location>
</feature>
<evidence type="ECO:0008006" key="11">
    <source>
        <dbReference type="Google" id="ProtNLM"/>
    </source>
</evidence>
<protein>
    <recommendedName>
        <fullName evidence="11">UDP-xylose and UDP-N-acetylglucosamine transporter</fullName>
    </recommendedName>
</protein>
<dbReference type="GO" id="GO:0005464">
    <property type="term" value="F:UDP-xylose transmembrane transporter activity"/>
    <property type="evidence" value="ECO:0007669"/>
    <property type="project" value="TreeGrafter"/>
</dbReference>
<reference evidence="9" key="1">
    <citation type="submission" date="2023-07" db="EMBL/GenBank/DDBJ databases">
        <title>Chromosome-level genome assembly of Artemia franciscana.</title>
        <authorList>
            <person name="Jo E."/>
        </authorList>
    </citation>
    <scope>NUCLEOTIDE SEQUENCE</scope>
    <source>
        <tissue evidence="9">Whole body</tissue>
    </source>
</reference>
<evidence type="ECO:0000256" key="1">
    <source>
        <dbReference type="ARBA" id="ARBA00004127"/>
    </source>
</evidence>
<keyword evidence="7 8" id="KW-0472">Membrane</keyword>
<evidence type="ECO:0000256" key="8">
    <source>
        <dbReference type="SAM" id="Phobius"/>
    </source>
</evidence>
<dbReference type="InterPro" id="IPR013657">
    <property type="entry name" value="SCL35B1-4/HUT1"/>
</dbReference>
<proteinExistence type="inferred from homology"/>
<evidence type="ECO:0000313" key="10">
    <source>
        <dbReference type="Proteomes" id="UP001187531"/>
    </source>
</evidence>
<dbReference type="Pfam" id="PF08449">
    <property type="entry name" value="UAA"/>
    <property type="match status" value="1"/>
</dbReference>
<evidence type="ECO:0000313" key="9">
    <source>
        <dbReference type="EMBL" id="KAK2716713.1"/>
    </source>
</evidence>
<feature type="transmembrane region" description="Helical" evidence="8">
    <location>
        <begin position="197"/>
        <end position="214"/>
    </location>
</feature>
<dbReference type="AlphaFoldDB" id="A0AA88L2P4"/>
<keyword evidence="10" id="KW-1185">Reference proteome</keyword>
<evidence type="ECO:0000256" key="5">
    <source>
        <dbReference type="ARBA" id="ARBA00022692"/>
    </source>
</evidence>
<dbReference type="PANTHER" id="PTHR10778:SF4">
    <property type="entry name" value="NUCLEOTIDE SUGAR TRANSPORTER SLC35B4"/>
    <property type="match status" value="1"/>
</dbReference>
<comment type="similarity">
    <text evidence="2">Belongs to the nucleotide-sugar transporter family. SLC35B subfamily.</text>
</comment>
<feature type="transmembrane region" description="Helical" evidence="8">
    <location>
        <begin position="294"/>
        <end position="315"/>
    </location>
</feature>
<keyword evidence="4" id="KW-0762">Sugar transport</keyword>